<sequence>MSGVKEKKTRDHKGHRRRGRSSKAAEQKATTAASMADASGPPPIEPVSKTSQADATKAEAQEAETGATGAAPTAVAVGSGTTSTPQSEINKQSSSETGSQTIEPTSSGSSSVAGSDRASGSCNVTDGSVTGDLQNLEECGGEDPRPVDFRPREGSFLHGMVMAGAIQEMVLLPAVEWDQVDAATGQEEAPQWTPNAAPCDSQTTATVDGTDATPEVLVSTGAMIADAEADQLRGDSSTQIPSARIATSEEAVAQEGSREGGTAIEGPGSTIREGSAAAGATTVLGVAAQGKATAQPSVKSTKTAVSQRVSASRPRTAKARKLDESFYQRIAVIRRSPQIPILSSISFGGRLVLYLVAICGTVVAIAVVIATFIPRPKQDTSVKTCETLDCLVHASLLKNSLNASVDPCQDFSAYVCSRWAPMQGGFRRKIHSVMDGLLYAWFNEFGNTLRLGSRKLPAGNKALAMYEMCMSASSSGEEPNMRIPVILSLLRYLPAGWRDISDETVSAVGLAVLFAYRWQAPFWLTVNVLGGSPSTIRRVVVKPGAYLPMFLRQHRIVATFYGQYMKAFFGAYSPHSGDRANNRLSDDHIKSVQDMEADVLVQLMYVYSGGNKPALLTFGELDEMVAHGSSASGGLFGDFRQALSLKPPLTPQDKVLASHAALFEVLAGLVAKYGDEKLKYLLIWEFVQVYLPLGDLGLLVTHYGSKSKADVNRRVYCAFHVEASFKVLVLSLAVAAGFAAELRDRIDARFDGLVSAAVKKVKNATWLDEESKTRVVNKLTLVKKRMWPPRSLLADKTLAKIYANISDNETSVAEFWIRTHLNLGEANESADYMEALRLPANNLTPYIDYDYIFNSVQVATSLAAAPAYYRNGTEAMFYGGLGLLMAMQLVKFIDKTGLKWAAPEIAVDSILSNSSRAAYDDRFRCLNEFGIESAFPEIPALEIVHSALTESSGLGGELHLPLSPELTEGKVFFLTICYMSCATTLRSELGVADCNKLVRNSEYFAEAFSCAKGSRMNPRRKCSFFS</sequence>
<evidence type="ECO:0000313" key="2">
    <source>
        <dbReference type="Proteomes" id="UP000821845"/>
    </source>
</evidence>
<keyword evidence="2" id="KW-1185">Reference proteome</keyword>
<reference evidence="1" key="1">
    <citation type="submission" date="2020-05" db="EMBL/GenBank/DDBJ databases">
        <title>Large-scale comparative analyses of tick genomes elucidate their genetic diversity and vector capacities.</title>
        <authorList>
            <person name="Jia N."/>
            <person name="Wang J."/>
            <person name="Shi W."/>
            <person name="Du L."/>
            <person name="Sun Y."/>
            <person name="Zhan W."/>
            <person name="Jiang J."/>
            <person name="Wang Q."/>
            <person name="Zhang B."/>
            <person name="Ji P."/>
            <person name="Sakyi L.B."/>
            <person name="Cui X."/>
            <person name="Yuan T."/>
            <person name="Jiang B."/>
            <person name="Yang W."/>
            <person name="Lam T.T.-Y."/>
            <person name="Chang Q."/>
            <person name="Ding S."/>
            <person name="Wang X."/>
            <person name="Zhu J."/>
            <person name="Ruan X."/>
            <person name="Zhao L."/>
            <person name="Wei J."/>
            <person name="Que T."/>
            <person name="Du C."/>
            <person name="Cheng J."/>
            <person name="Dai P."/>
            <person name="Han X."/>
            <person name="Huang E."/>
            <person name="Gao Y."/>
            <person name="Liu J."/>
            <person name="Shao H."/>
            <person name="Ye R."/>
            <person name="Li L."/>
            <person name="Wei W."/>
            <person name="Wang X."/>
            <person name="Wang C."/>
            <person name="Yang T."/>
            <person name="Huo Q."/>
            <person name="Li W."/>
            <person name="Guo W."/>
            <person name="Chen H."/>
            <person name="Zhou L."/>
            <person name="Ni X."/>
            <person name="Tian J."/>
            <person name="Zhou Y."/>
            <person name="Sheng Y."/>
            <person name="Liu T."/>
            <person name="Pan Y."/>
            <person name="Xia L."/>
            <person name="Li J."/>
            <person name="Zhao F."/>
            <person name="Cao W."/>
        </authorList>
    </citation>
    <scope>NUCLEOTIDE SEQUENCE</scope>
    <source>
        <strain evidence="1">Hyas-2018</strain>
    </source>
</reference>
<name>A0ACB7RS66_HYAAI</name>
<protein>
    <submittedName>
        <fullName evidence="1">Uncharacterized protein</fullName>
    </submittedName>
</protein>
<dbReference type="EMBL" id="CM023487">
    <property type="protein sequence ID" value="KAH6925772.1"/>
    <property type="molecule type" value="Genomic_DNA"/>
</dbReference>
<gene>
    <name evidence="1" type="ORF">HPB50_009830</name>
</gene>
<organism evidence="1 2">
    <name type="scientific">Hyalomma asiaticum</name>
    <name type="common">Tick</name>
    <dbReference type="NCBI Taxonomy" id="266040"/>
    <lineage>
        <taxon>Eukaryota</taxon>
        <taxon>Metazoa</taxon>
        <taxon>Ecdysozoa</taxon>
        <taxon>Arthropoda</taxon>
        <taxon>Chelicerata</taxon>
        <taxon>Arachnida</taxon>
        <taxon>Acari</taxon>
        <taxon>Parasitiformes</taxon>
        <taxon>Ixodida</taxon>
        <taxon>Ixodoidea</taxon>
        <taxon>Ixodidae</taxon>
        <taxon>Hyalomminae</taxon>
        <taxon>Hyalomma</taxon>
    </lineage>
</organism>
<comment type="caution">
    <text evidence="1">The sequence shown here is derived from an EMBL/GenBank/DDBJ whole genome shotgun (WGS) entry which is preliminary data.</text>
</comment>
<evidence type="ECO:0000313" key="1">
    <source>
        <dbReference type="EMBL" id="KAH6925772.1"/>
    </source>
</evidence>
<dbReference type="Proteomes" id="UP000821845">
    <property type="component" value="Chromosome 7"/>
</dbReference>
<proteinExistence type="predicted"/>
<accession>A0ACB7RS66</accession>